<evidence type="ECO:0000313" key="5">
    <source>
        <dbReference type="Proteomes" id="UP000604475"/>
    </source>
</evidence>
<reference evidence="4" key="1">
    <citation type="submission" date="2020-12" db="EMBL/GenBank/DDBJ databases">
        <title>Genomic characterization of non-nitrogen-fixing Frankia strains.</title>
        <authorList>
            <person name="Carlos-Shanley C."/>
            <person name="Guerra T."/>
            <person name="Hahn D."/>
        </authorList>
    </citation>
    <scope>NUCLEOTIDE SEQUENCE</scope>
    <source>
        <strain evidence="4">CN6</strain>
    </source>
</reference>
<protein>
    <submittedName>
        <fullName evidence="4">DUF4129 domain-containing protein</fullName>
    </submittedName>
</protein>
<sequence>MGTLGGPVTRDGAQEEARRELSRDIYGRETPNWLRRLFDRINDVIDWISEKLTDIFDWVIPGDSHAGGGNYTGLGIFAVLLAVVALAVVLRLWLGPVRRSARGRDAETDLASPLSAKALRAEAEEFARAGRYAEALRSRMRALVRMLEEKGVLDPRASRTAGELVEEMTAVTATGQAELRLAVAVFSDVWYGGRPAGTREYETVVRADEALANVRRRKDDDAPAEPTHAVPA</sequence>
<evidence type="ECO:0000259" key="3">
    <source>
        <dbReference type="Pfam" id="PF13559"/>
    </source>
</evidence>
<accession>A0A937RHW1</accession>
<feature type="region of interest" description="Disordered" evidence="1">
    <location>
        <begin position="1"/>
        <end position="20"/>
    </location>
</feature>
<dbReference type="EMBL" id="JAEACQ010000250">
    <property type="protein sequence ID" value="MBL7630472.1"/>
    <property type="molecule type" value="Genomic_DNA"/>
</dbReference>
<comment type="caution">
    <text evidence="4">The sequence shown here is derived from an EMBL/GenBank/DDBJ whole genome shotgun (WGS) entry which is preliminary data.</text>
</comment>
<keyword evidence="5" id="KW-1185">Reference proteome</keyword>
<evidence type="ECO:0000256" key="1">
    <source>
        <dbReference type="SAM" id="MobiDB-lite"/>
    </source>
</evidence>
<dbReference type="AlphaFoldDB" id="A0A937RHW1"/>
<feature type="domain" description="Protein-glutamine gamma-glutamyltransferase-like C-terminal" evidence="3">
    <location>
        <begin position="139"/>
        <end position="209"/>
    </location>
</feature>
<proteinExistence type="predicted"/>
<dbReference type="Pfam" id="PF13559">
    <property type="entry name" value="DUF4129"/>
    <property type="match status" value="1"/>
</dbReference>
<dbReference type="RefSeq" id="WP_203003707.1">
    <property type="nucleotide sequence ID" value="NZ_JADWYU010000101.1"/>
</dbReference>
<feature type="transmembrane region" description="Helical" evidence="2">
    <location>
        <begin position="71"/>
        <end position="94"/>
    </location>
</feature>
<keyword evidence="2" id="KW-0472">Membrane</keyword>
<keyword evidence="2" id="KW-0812">Transmembrane</keyword>
<evidence type="ECO:0000313" key="4">
    <source>
        <dbReference type="EMBL" id="MBL7630472.1"/>
    </source>
</evidence>
<dbReference type="Proteomes" id="UP000604475">
    <property type="component" value="Unassembled WGS sequence"/>
</dbReference>
<name>A0A937RHW1_9ACTN</name>
<gene>
    <name evidence="4" type="ORF">I7412_25590</name>
</gene>
<evidence type="ECO:0000256" key="2">
    <source>
        <dbReference type="SAM" id="Phobius"/>
    </source>
</evidence>
<dbReference type="InterPro" id="IPR025403">
    <property type="entry name" value="TgpA-like_C"/>
</dbReference>
<organism evidence="4 5">
    <name type="scientific">Frankia nepalensis</name>
    <dbReference type="NCBI Taxonomy" id="1836974"/>
    <lineage>
        <taxon>Bacteria</taxon>
        <taxon>Bacillati</taxon>
        <taxon>Actinomycetota</taxon>
        <taxon>Actinomycetes</taxon>
        <taxon>Frankiales</taxon>
        <taxon>Frankiaceae</taxon>
        <taxon>Frankia</taxon>
    </lineage>
</organism>
<keyword evidence="2" id="KW-1133">Transmembrane helix</keyword>